<evidence type="ECO:0000256" key="1">
    <source>
        <dbReference type="ARBA" id="ARBA00022723"/>
    </source>
</evidence>
<keyword evidence="1" id="KW-0479">Metal-binding</keyword>
<keyword evidence="4" id="KW-0805">Transcription regulation</keyword>
<dbReference type="EMBL" id="OU503043">
    <property type="protein sequence ID" value="CAI9766023.1"/>
    <property type="molecule type" value="Genomic_DNA"/>
</dbReference>
<evidence type="ECO:0000256" key="5">
    <source>
        <dbReference type="ARBA" id="ARBA00023125"/>
    </source>
</evidence>
<dbReference type="Gene3D" id="3.30.50.10">
    <property type="entry name" value="Erythroid Transcription Factor GATA-1, subunit A"/>
    <property type="match status" value="1"/>
</dbReference>
<dbReference type="PROSITE" id="PS00344">
    <property type="entry name" value="GATA_ZN_FINGER_1"/>
    <property type="match status" value="1"/>
</dbReference>
<dbReference type="Pfam" id="PF00320">
    <property type="entry name" value="GATA"/>
    <property type="match status" value="1"/>
</dbReference>
<dbReference type="SUPFAM" id="SSF57716">
    <property type="entry name" value="Glucocorticoid receptor-like (DNA-binding domain)"/>
    <property type="match status" value="1"/>
</dbReference>
<feature type="domain" description="GATA-type" evidence="8">
    <location>
        <begin position="149"/>
        <end position="185"/>
    </location>
</feature>
<dbReference type="GO" id="GO:0006355">
    <property type="term" value="P:regulation of DNA-templated transcription"/>
    <property type="evidence" value="ECO:0007669"/>
    <property type="project" value="InterPro"/>
</dbReference>
<keyword evidence="10" id="KW-1185">Reference proteome</keyword>
<gene>
    <name evidence="9" type="ORF">FPE_LOCUS13453</name>
</gene>
<dbReference type="PROSITE" id="PS50114">
    <property type="entry name" value="GATA_ZN_FINGER_2"/>
    <property type="match status" value="1"/>
</dbReference>
<evidence type="ECO:0000313" key="10">
    <source>
        <dbReference type="Proteomes" id="UP000834106"/>
    </source>
</evidence>
<reference evidence="9" key="1">
    <citation type="submission" date="2023-05" db="EMBL/GenBank/DDBJ databases">
        <authorList>
            <person name="Huff M."/>
        </authorList>
    </citation>
    <scope>NUCLEOTIDE SEQUENCE</scope>
</reference>
<dbReference type="InterPro" id="IPR013088">
    <property type="entry name" value="Znf_NHR/GATA"/>
</dbReference>
<evidence type="ECO:0000259" key="8">
    <source>
        <dbReference type="PROSITE" id="PS50114"/>
    </source>
</evidence>
<dbReference type="Proteomes" id="UP000834106">
    <property type="component" value="Chromosome 8"/>
</dbReference>
<protein>
    <recommendedName>
        <fullName evidence="8">GATA-type domain-containing protein</fullName>
    </recommendedName>
</protein>
<keyword evidence="3" id="KW-0862">Zinc</keyword>
<dbReference type="GO" id="GO:0008270">
    <property type="term" value="F:zinc ion binding"/>
    <property type="evidence" value="ECO:0007669"/>
    <property type="project" value="UniProtKB-KW"/>
</dbReference>
<dbReference type="InterPro" id="IPR052138">
    <property type="entry name" value="GATA_ZnFinger_Domain"/>
</dbReference>
<dbReference type="InterPro" id="IPR000679">
    <property type="entry name" value="Znf_GATA"/>
</dbReference>
<keyword evidence="2 7" id="KW-0863">Zinc-finger</keyword>
<keyword evidence="5" id="KW-0238">DNA-binding</keyword>
<dbReference type="GO" id="GO:0043565">
    <property type="term" value="F:sequence-specific DNA binding"/>
    <property type="evidence" value="ECO:0007669"/>
    <property type="project" value="InterPro"/>
</dbReference>
<accession>A0AAD1ZBX6</accession>
<proteinExistence type="predicted"/>
<evidence type="ECO:0000313" key="9">
    <source>
        <dbReference type="EMBL" id="CAI9766023.1"/>
    </source>
</evidence>
<evidence type="ECO:0000256" key="7">
    <source>
        <dbReference type="PROSITE-ProRule" id="PRU00094"/>
    </source>
</evidence>
<evidence type="ECO:0000256" key="2">
    <source>
        <dbReference type="ARBA" id="ARBA00022771"/>
    </source>
</evidence>
<dbReference type="AlphaFoldDB" id="A0AAD1ZBX6"/>
<evidence type="ECO:0000256" key="3">
    <source>
        <dbReference type="ARBA" id="ARBA00022833"/>
    </source>
</evidence>
<evidence type="ECO:0000256" key="4">
    <source>
        <dbReference type="ARBA" id="ARBA00023015"/>
    </source>
</evidence>
<dbReference type="PANTHER" id="PTHR47255">
    <property type="entry name" value="GATA TRANSCRIPTION FACTOR 22-RELATED"/>
    <property type="match status" value="1"/>
</dbReference>
<evidence type="ECO:0000256" key="6">
    <source>
        <dbReference type="ARBA" id="ARBA00023163"/>
    </source>
</evidence>
<sequence length="287" mass="32368">MNLNFVPFPLLLDHSEDQADETSSFSCHNFLDESRSRIYQHQQHQEDEGCVSYPGGSNEITKMEEDGLKLSLVWKRDQDHGESPWENNPVQWMSSKTRLMEDTKYSDHGSRKIAGNCMMKLEDHMRQYSSSSEIELSSNTSSYNNNIDNSPIRVCADCNTTKTPLWRSGPKGPKSLCNACGIRQRKARQAMAIAVAATDGTPLRTETPATKIKVHQKEKRGKKGNTLKHKKLFKTAAGASNGEKKQLDFEEFLINLHKDLAFHRVFPQDEKEAAILLMAISSGLVHS</sequence>
<dbReference type="CDD" id="cd00202">
    <property type="entry name" value="ZnF_GATA"/>
    <property type="match status" value="1"/>
</dbReference>
<dbReference type="SMART" id="SM00401">
    <property type="entry name" value="ZnF_GATA"/>
    <property type="match status" value="1"/>
</dbReference>
<name>A0AAD1ZBX6_9LAMI</name>
<dbReference type="PANTHER" id="PTHR47255:SF4">
    <property type="entry name" value="GATA ZINC FINGER DOMAIN-CONTAINING PROTEIN 12"/>
    <property type="match status" value="1"/>
</dbReference>
<keyword evidence="6" id="KW-0804">Transcription</keyword>
<organism evidence="9 10">
    <name type="scientific">Fraxinus pennsylvanica</name>
    <dbReference type="NCBI Taxonomy" id="56036"/>
    <lineage>
        <taxon>Eukaryota</taxon>
        <taxon>Viridiplantae</taxon>
        <taxon>Streptophyta</taxon>
        <taxon>Embryophyta</taxon>
        <taxon>Tracheophyta</taxon>
        <taxon>Spermatophyta</taxon>
        <taxon>Magnoliopsida</taxon>
        <taxon>eudicotyledons</taxon>
        <taxon>Gunneridae</taxon>
        <taxon>Pentapetalae</taxon>
        <taxon>asterids</taxon>
        <taxon>lamiids</taxon>
        <taxon>Lamiales</taxon>
        <taxon>Oleaceae</taxon>
        <taxon>Oleeae</taxon>
        <taxon>Fraxinus</taxon>
    </lineage>
</organism>